<accession>A0A0F9P4L6</accession>
<protein>
    <submittedName>
        <fullName evidence="1">Uncharacterized protein</fullName>
    </submittedName>
</protein>
<name>A0A0F9P4L6_9ZZZZ</name>
<gene>
    <name evidence="1" type="ORF">LCGC14_0888960</name>
</gene>
<comment type="caution">
    <text evidence="1">The sequence shown here is derived from an EMBL/GenBank/DDBJ whole genome shotgun (WGS) entry which is preliminary data.</text>
</comment>
<organism evidence="1">
    <name type="scientific">marine sediment metagenome</name>
    <dbReference type="NCBI Taxonomy" id="412755"/>
    <lineage>
        <taxon>unclassified sequences</taxon>
        <taxon>metagenomes</taxon>
        <taxon>ecological metagenomes</taxon>
    </lineage>
</organism>
<sequence>MTTGIAPEVVYGPLKGDERHAYIRCPSCGSAGWVDRDQYEGRVSVVCPAEGCDYHETHDLRHPRG</sequence>
<dbReference type="EMBL" id="LAZR01002836">
    <property type="protein sequence ID" value="KKN25014.1"/>
    <property type="molecule type" value="Genomic_DNA"/>
</dbReference>
<dbReference type="AlphaFoldDB" id="A0A0F9P4L6"/>
<evidence type="ECO:0000313" key="1">
    <source>
        <dbReference type="EMBL" id="KKN25014.1"/>
    </source>
</evidence>
<reference evidence="1" key="1">
    <citation type="journal article" date="2015" name="Nature">
        <title>Complex archaea that bridge the gap between prokaryotes and eukaryotes.</title>
        <authorList>
            <person name="Spang A."/>
            <person name="Saw J.H."/>
            <person name="Jorgensen S.L."/>
            <person name="Zaremba-Niedzwiedzka K."/>
            <person name="Martijn J."/>
            <person name="Lind A.E."/>
            <person name="van Eijk R."/>
            <person name="Schleper C."/>
            <person name="Guy L."/>
            <person name="Ettema T.J."/>
        </authorList>
    </citation>
    <scope>NUCLEOTIDE SEQUENCE</scope>
</reference>
<proteinExistence type="predicted"/>